<dbReference type="GO" id="GO:0009306">
    <property type="term" value="P:protein secretion"/>
    <property type="evidence" value="ECO:0007669"/>
    <property type="project" value="InterPro"/>
</dbReference>
<keyword evidence="7" id="KW-1185">Reference proteome</keyword>
<dbReference type="Pfam" id="PF04357">
    <property type="entry name" value="TamB"/>
    <property type="match status" value="1"/>
</dbReference>
<proteinExistence type="predicted"/>
<comment type="subcellular location">
    <subcellularLocation>
        <location evidence="1">Membrane</location>
        <topology evidence="1">Single-pass membrane protein</topology>
    </subcellularLocation>
</comment>
<evidence type="ECO:0000256" key="1">
    <source>
        <dbReference type="ARBA" id="ARBA00004167"/>
    </source>
</evidence>
<dbReference type="InterPro" id="IPR007452">
    <property type="entry name" value="TamB_C"/>
</dbReference>
<sequence>MNRRLFTRLFIRVFTRLLYSLLGTFVVLSALLFALIGTVPGTRWLLDVAVRVGHMPVHIERSSGTLLNGLTLYGVDWRDAAGDLRIARLSLRWRPLDLFTGTLHLDELSAKHILLVLPQTPAPTTTKAAAPLPSIALPFGVDLAELRLRDITVVRGAQRVRISEIKANATVESSRLNVGALDITAPQGSAQLQGSLTLAPPYASTVRLTWHWRQADGAALAGKGRLSGNLHRIKLEQTLTAPFTAHLDGWVAPRTRQVDLTLTWQQARWPLQQSADPIRSAHGTLHVSGGLDAYRAALNADLSGSRIPTATLALKGAGDRRHISIDTLHLDTLGGQIDGHLNATLTPTLSWQATLTGRGIDPAKHWSEWPGRIAFAVAGSGTRNSARLKLSKLAGTLRGKPLRATLAARWQNDTLHLNEANIEVAGGQLKASGTATRARGKLAVSLNLPQLANLLPTAQGSLRGSAKLSGPWQWPRITATLQGRQLRWDTIAIAQADLNVIPTPGDTLRATLALRGVQRGTTTLSSVQAVVAGDLHHQRIKLDAHAKQGGLALQLAGALDRATRTWRGQLTQLALTPDKGPRWQLAQPATLELGPTVQRIGQTCLRPATSANANAGVCLDMDAAQGRLDAAATIRALPLALLNPWLPAGTVITGRIDGKAALHGPFATLDGQLQAQLTHGAVTMDGAGGHHVVHFDVPRLAATLHHGALTANAQATLPDQHGTFSARTTLGAPNAQGVRVLGGRLQFDLPDLAALQPFVPQVNGLAGKASAQFTLGGTSAQPQLAGSATLSNGAGTLIASGTHLQHMQLQAVLPKNQDLLTLKASARAGQGTLQAQGQVTHLLHGPQLTLKVTGNHFQAVDLPQVTAAISPQLNITADAAQIKVRGKVAIPKAKISVQRLPPQAVSVSPDARVVGRKQARATGPQINAEVELIIGNQVSINAMGLSAMLNGNLLVSEQGNAGATADGSLNITDGTYSAYGLDLTLSRGVLNFAGPVGNPGLDIVAERKTGTVTAQLAVTGTLKSPQSQVSATPPMSQADALSWLITGHGLGSASASDAALLLKAVYSMNVDNNSNGGGLVGKIEKSTGLNSISVQGGDTLQQSSLVLGKYLTPKLYVSYATGLFQRSNTLSLTYQLSKHLSAEAKSGAAQGLSLLYQINFGKR</sequence>
<organism evidence="6 7">
    <name type="scientific">Acidihalobacter ferrooxydans</name>
    <dbReference type="NCBI Taxonomy" id="1765967"/>
    <lineage>
        <taxon>Bacteria</taxon>
        <taxon>Pseudomonadati</taxon>
        <taxon>Pseudomonadota</taxon>
        <taxon>Gammaproteobacteria</taxon>
        <taxon>Chromatiales</taxon>
        <taxon>Ectothiorhodospiraceae</taxon>
        <taxon>Acidihalobacter</taxon>
    </lineage>
</organism>
<dbReference type="GO" id="GO:0005886">
    <property type="term" value="C:plasma membrane"/>
    <property type="evidence" value="ECO:0007669"/>
    <property type="project" value="InterPro"/>
</dbReference>
<reference evidence="6 7" key="1">
    <citation type="submission" date="2017-01" db="EMBL/GenBank/DDBJ databases">
        <title>Draft sequence of Acidihalobacter ferrooxidans strain DSM 14175 (strain V8).</title>
        <authorList>
            <person name="Khaleque H.N."/>
            <person name="Ramsay J.P."/>
            <person name="Murphy R.J.T."/>
            <person name="Kaksonen A.H."/>
            <person name="Boxall N.J."/>
            <person name="Watkin E.L.J."/>
        </authorList>
    </citation>
    <scope>NUCLEOTIDE SEQUENCE [LARGE SCALE GENOMIC DNA]</scope>
    <source>
        <strain evidence="6 7">V8</strain>
    </source>
</reference>
<evidence type="ECO:0000313" key="7">
    <source>
        <dbReference type="Proteomes" id="UP000243807"/>
    </source>
</evidence>
<keyword evidence="2" id="KW-0812">Transmembrane</keyword>
<protein>
    <recommendedName>
        <fullName evidence="5">Translocation and assembly module TamB C-terminal domain-containing protein</fullName>
    </recommendedName>
</protein>
<evidence type="ECO:0000256" key="4">
    <source>
        <dbReference type="ARBA" id="ARBA00023136"/>
    </source>
</evidence>
<evidence type="ECO:0000256" key="3">
    <source>
        <dbReference type="ARBA" id="ARBA00022989"/>
    </source>
</evidence>
<dbReference type="AlphaFoldDB" id="A0A1P8UE68"/>
<feature type="domain" description="Translocation and assembly module TamB C-terminal" evidence="5">
    <location>
        <begin position="826"/>
        <end position="1160"/>
    </location>
</feature>
<dbReference type="Proteomes" id="UP000243807">
    <property type="component" value="Chromosome"/>
</dbReference>
<evidence type="ECO:0000256" key="2">
    <source>
        <dbReference type="ARBA" id="ARBA00022692"/>
    </source>
</evidence>
<keyword evidence="4" id="KW-0472">Membrane</keyword>
<dbReference type="KEGG" id="afy:BW247_02410"/>
<dbReference type="OrthoDB" id="5555605at2"/>
<name>A0A1P8UE68_9GAMM</name>
<dbReference type="PANTHER" id="PTHR36985">
    <property type="entry name" value="TRANSLOCATION AND ASSEMBLY MODULE SUBUNIT TAMB"/>
    <property type="match status" value="1"/>
</dbReference>
<dbReference type="EMBL" id="CP019434">
    <property type="protein sequence ID" value="APZ42088.1"/>
    <property type="molecule type" value="Genomic_DNA"/>
</dbReference>
<keyword evidence="3" id="KW-1133">Transmembrane helix</keyword>
<dbReference type="STRING" id="1765967.BW247_02410"/>
<dbReference type="GO" id="GO:0097347">
    <property type="term" value="C:TAM protein secretion complex"/>
    <property type="evidence" value="ECO:0007669"/>
    <property type="project" value="TreeGrafter"/>
</dbReference>
<gene>
    <name evidence="6" type="ORF">BW247_02410</name>
</gene>
<evidence type="ECO:0000259" key="5">
    <source>
        <dbReference type="Pfam" id="PF04357"/>
    </source>
</evidence>
<dbReference type="PANTHER" id="PTHR36985:SF1">
    <property type="entry name" value="TRANSLOCATION AND ASSEMBLY MODULE SUBUNIT TAMB"/>
    <property type="match status" value="1"/>
</dbReference>
<accession>A0A1P8UE68</accession>
<evidence type="ECO:0000313" key="6">
    <source>
        <dbReference type="EMBL" id="APZ42088.1"/>
    </source>
</evidence>
<dbReference type="RefSeq" id="WP_076835484.1">
    <property type="nucleotide sequence ID" value="NZ_CP019434.1"/>
</dbReference>